<evidence type="ECO:0000313" key="3">
    <source>
        <dbReference type="Proteomes" id="UP000029738"/>
    </source>
</evidence>
<gene>
    <name evidence="2" type="ORF">DA73_0400039740</name>
</gene>
<proteinExistence type="predicted"/>
<accession>A0A8S9SX44</accession>
<reference evidence="2" key="1">
    <citation type="journal article" date="2015" name="Genome Announc.">
        <title>Draft Genome Sequence of Tolypothrix boutellei Strain VB521301.</title>
        <authorList>
            <person name="Chandrababunaidu M.M."/>
            <person name="Singh D."/>
            <person name="Sen D."/>
            <person name="Bhan S."/>
            <person name="Das S."/>
            <person name="Gupta A."/>
            <person name="Adhikary S.P."/>
            <person name="Tripathy S."/>
        </authorList>
    </citation>
    <scope>NUCLEOTIDE SEQUENCE</scope>
    <source>
        <strain evidence="2">VB521301</strain>
    </source>
</reference>
<protein>
    <submittedName>
        <fullName evidence="2">Peptidoglycan-binding protein</fullName>
    </submittedName>
</protein>
<dbReference type="Proteomes" id="UP000029738">
    <property type="component" value="Unassembled WGS sequence"/>
</dbReference>
<sequence length="82" mass="8856">MQNDKDFTSYKTGITLQKGDSGTAVTQLKELLNAQGSTLPTDDTFDSATLSAVISFQQKHGLPVNGVIDSQTWTVLQKVTHS</sequence>
<dbReference type="InterPro" id="IPR036365">
    <property type="entry name" value="PGBD-like_sf"/>
</dbReference>
<organism evidence="2 3">
    <name type="scientific">Tolypothrix bouteillei VB521301</name>
    <dbReference type="NCBI Taxonomy" id="1479485"/>
    <lineage>
        <taxon>Bacteria</taxon>
        <taxon>Bacillati</taxon>
        <taxon>Cyanobacteriota</taxon>
        <taxon>Cyanophyceae</taxon>
        <taxon>Nostocales</taxon>
        <taxon>Tolypothrichaceae</taxon>
        <taxon>Tolypothrix</taxon>
    </lineage>
</organism>
<dbReference type="Gene3D" id="1.10.101.10">
    <property type="entry name" value="PGBD-like superfamily/PGBD"/>
    <property type="match status" value="1"/>
</dbReference>
<dbReference type="SUPFAM" id="SSF47090">
    <property type="entry name" value="PGBD-like"/>
    <property type="match status" value="1"/>
</dbReference>
<dbReference type="AlphaFoldDB" id="A0A8S9SX44"/>
<comment type="caution">
    <text evidence="2">The sequence shown here is derived from an EMBL/GenBank/DDBJ whole genome shotgun (WGS) entry which is preliminary data.</text>
</comment>
<dbReference type="OrthoDB" id="9813118at2"/>
<dbReference type="InterPro" id="IPR002477">
    <property type="entry name" value="Peptidoglycan-bd-like"/>
</dbReference>
<keyword evidence="3" id="KW-1185">Reference proteome</keyword>
<name>A0A8S9SX44_9CYAN</name>
<dbReference type="InterPro" id="IPR036366">
    <property type="entry name" value="PGBDSf"/>
</dbReference>
<feature type="domain" description="Peptidoglycan binding-like" evidence="1">
    <location>
        <begin position="21"/>
        <end position="76"/>
    </location>
</feature>
<dbReference type="RefSeq" id="WP_050046211.1">
    <property type="nucleotide sequence ID" value="NZ_JHEG04000002.1"/>
</dbReference>
<evidence type="ECO:0000259" key="1">
    <source>
        <dbReference type="Pfam" id="PF01471"/>
    </source>
</evidence>
<dbReference type="Pfam" id="PF01471">
    <property type="entry name" value="PG_binding_1"/>
    <property type="match status" value="1"/>
</dbReference>
<reference evidence="2" key="2">
    <citation type="submission" date="2019-11" db="EMBL/GenBank/DDBJ databases">
        <title>Improved Assembly of Tolypothrix boutellei genome.</title>
        <authorList>
            <person name="Sarangi A.N."/>
            <person name="Mukherjee M."/>
            <person name="Ghosh S."/>
            <person name="Singh D."/>
            <person name="Das A."/>
            <person name="Kant S."/>
            <person name="Prusty A."/>
            <person name="Tripathy S."/>
        </authorList>
    </citation>
    <scope>NUCLEOTIDE SEQUENCE</scope>
    <source>
        <strain evidence="2">VB521301</strain>
    </source>
</reference>
<dbReference type="EMBL" id="JHEG04000002">
    <property type="protein sequence ID" value="KAF3883843.1"/>
    <property type="molecule type" value="Genomic_DNA"/>
</dbReference>
<evidence type="ECO:0000313" key="2">
    <source>
        <dbReference type="EMBL" id="KAF3883843.1"/>
    </source>
</evidence>